<feature type="transmembrane region" description="Helical" evidence="2">
    <location>
        <begin position="64"/>
        <end position="88"/>
    </location>
</feature>
<dbReference type="PANTHER" id="PTHR34219:SF1">
    <property type="entry name" value="PEPSY DOMAIN-CONTAINING PROTEIN"/>
    <property type="match status" value="1"/>
</dbReference>
<sequence>MSIEPDTPARRQAPPGGPDAPGHRAEPVPSAERPDPAPAAARAADRAAPPGGSRTALRALLLRLHFYAGVLVAPFLVVAAATGLLYTFTPQLEQAVYADRLHVGVGTDRLPLRDQVAAATAAYPEGTLDAVRPGHAPGDSTRVLFTKPEDDGKRMGVFVDPYTGDVLGELDVYGSSGSLPVRTWIAELHRNLHLGEPGRIYTELAASWLWAVAAGGALLWFTRPGRADRTGGTGGTGRLRRLLLPGRGESGRRRTLGLHGAIGLWALAGLLFLSATGLSWSAYAGENIGAMRTAFGWETPALSAADGGEHAGHGAAAEDADDGDQPGHGGHAGHGGQADGGGHAGHGPDSGSAGIGPDEALAAARTAGLDGPVEIGIPDGDGAPYTVAETQRAWPVQQDQVAVDAGDGRVVEELRFADFPLMAKLTNWGIAAHMGLLFGLPNQLLLAAVAAAALALVVLGYRMWWQRRPTRGGAAFGRPIPRGAWRRLTWRARALVAAAAVAVGLLLPLFGASLLAFVLVDTVIARTAEKRRPAA</sequence>
<organism evidence="4 5">
    <name type="scientific">Nocardiopsis composta</name>
    <dbReference type="NCBI Taxonomy" id="157465"/>
    <lineage>
        <taxon>Bacteria</taxon>
        <taxon>Bacillati</taxon>
        <taxon>Actinomycetota</taxon>
        <taxon>Actinomycetes</taxon>
        <taxon>Streptosporangiales</taxon>
        <taxon>Nocardiopsidaceae</taxon>
        <taxon>Nocardiopsis</taxon>
    </lineage>
</organism>
<feature type="transmembrane region" description="Helical" evidence="2">
    <location>
        <begin position="262"/>
        <end position="283"/>
    </location>
</feature>
<evidence type="ECO:0000256" key="2">
    <source>
        <dbReference type="SAM" id="Phobius"/>
    </source>
</evidence>
<feature type="compositionally biased region" description="Low complexity" evidence="1">
    <location>
        <begin position="38"/>
        <end position="52"/>
    </location>
</feature>
<keyword evidence="2" id="KW-0472">Membrane</keyword>
<keyword evidence="5" id="KW-1185">Reference proteome</keyword>
<evidence type="ECO:0000313" key="4">
    <source>
        <dbReference type="EMBL" id="MBB5432418.1"/>
    </source>
</evidence>
<dbReference type="InterPro" id="IPR005625">
    <property type="entry name" value="PepSY-ass_TM"/>
</dbReference>
<dbReference type="EMBL" id="JACHDB010000001">
    <property type="protein sequence ID" value="MBB5432418.1"/>
    <property type="molecule type" value="Genomic_DNA"/>
</dbReference>
<evidence type="ECO:0000313" key="5">
    <source>
        <dbReference type="Proteomes" id="UP000572635"/>
    </source>
</evidence>
<protein>
    <submittedName>
        <fullName evidence="4">Putative iron-regulated membrane protein</fullName>
    </submittedName>
</protein>
<dbReference type="Pfam" id="PF03929">
    <property type="entry name" value="PepSY_TM"/>
    <property type="match status" value="1"/>
</dbReference>
<gene>
    <name evidence="4" type="ORF">HDA36_002502</name>
</gene>
<dbReference type="InterPro" id="IPR025711">
    <property type="entry name" value="PepSY"/>
</dbReference>
<dbReference type="Proteomes" id="UP000572635">
    <property type="component" value="Unassembled WGS sequence"/>
</dbReference>
<feature type="region of interest" description="Disordered" evidence="1">
    <location>
        <begin position="1"/>
        <end position="52"/>
    </location>
</feature>
<name>A0A7W8QL26_9ACTN</name>
<dbReference type="PANTHER" id="PTHR34219">
    <property type="entry name" value="IRON-REGULATED INNER MEMBRANE PROTEIN-RELATED"/>
    <property type="match status" value="1"/>
</dbReference>
<evidence type="ECO:0000259" key="3">
    <source>
        <dbReference type="Pfam" id="PF03413"/>
    </source>
</evidence>
<feature type="transmembrane region" description="Helical" evidence="2">
    <location>
        <begin position="200"/>
        <end position="221"/>
    </location>
</feature>
<feature type="region of interest" description="Disordered" evidence="1">
    <location>
        <begin position="302"/>
        <end position="357"/>
    </location>
</feature>
<keyword evidence="2" id="KW-0812">Transmembrane</keyword>
<reference evidence="4 5" key="1">
    <citation type="submission" date="2020-08" db="EMBL/GenBank/DDBJ databases">
        <title>Sequencing the genomes of 1000 actinobacteria strains.</title>
        <authorList>
            <person name="Klenk H.-P."/>
        </authorList>
    </citation>
    <scope>NUCLEOTIDE SEQUENCE [LARGE SCALE GENOMIC DNA]</scope>
    <source>
        <strain evidence="4 5">DSM 44551</strain>
    </source>
</reference>
<dbReference type="RefSeq" id="WP_221331533.1">
    <property type="nucleotide sequence ID" value="NZ_BAAAJD010000042.1"/>
</dbReference>
<feature type="domain" description="PepSY" evidence="3">
    <location>
        <begin position="111"/>
        <end position="169"/>
    </location>
</feature>
<accession>A0A7W8QL26</accession>
<dbReference type="Pfam" id="PF03413">
    <property type="entry name" value="PepSY"/>
    <property type="match status" value="1"/>
</dbReference>
<feature type="compositionally biased region" description="Gly residues" evidence="1">
    <location>
        <begin position="326"/>
        <end position="345"/>
    </location>
</feature>
<dbReference type="AlphaFoldDB" id="A0A7W8QL26"/>
<keyword evidence="2" id="KW-1133">Transmembrane helix</keyword>
<comment type="caution">
    <text evidence="4">The sequence shown here is derived from an EMBL/GenBank/DDBJ whole genome shotgun (WGS) entry which is preliminary data.</text>
</comment>
<feature type="transmembrane region" description="Helical" evidence="2">
    <location>
        <begin position="495"/>
        <end position="520"/>
    </location>
</feature>
<proteinExistence type="predicted"/>
<evidence type="ECO:0000256" key="1">
    <source>
        <dbReference type="SAM" id="MobiDB-lite"/>
    </source>
</evidence>
<feature type="transmembrane region" description="Helical" evidence="2">
    <location>
        <begin position="444"/>
        <end position="461"/>
    </location>
</feature>